<dbReference type="EMBL" id="CAJJDO010000053">
    <property type="protein sequence ID" value="CAD8170650.1"/>
    <property type="molecule type" value="Genomic_DNA"/>
</dbReference>
<gene>
    <name evidence="1" type="ORF">PPENT_87.1.T0530165</name>
</gene>
<evidence type="ECO:0000313" key="2">
    <source>
        <dbReference type="Proteomes" id="UP000689195"/>
    </source>
</evidence>
<keyword evidence="2" id="KW-1185">Reference proteome</keyword>
<dbReference type="AlphaFoldDB" id="A0A8S1UZW8"/>
<comment type="caution">
    <text evidence="1">The sequence shown here is derived from an EMBL/GenBank/DDBJ whole genome shotgun (WGS) entry which is preliminary data.</text>
</comment>
<sequence>MIKCSLNIQIYKNLQILNPNCNLDYCRFRSKAEKKFKQNCFFHQIMVKFTFCRIVQKID</sequence>
<proteinExistence type="predicted"/>
<accession>A0A8S1UZW8</accession>
<dbReference type="Proteomes" id="UP000689195">
    <property type="component" value="Unassembled WGS sequence"/>
</dbReference>
<protein>
    <submittedName>
        <fullName evidence="1">Uncharacterized protein</fullName>
    </submittedName>
</protein>
<evidence type="ECO:0000313" key="1">
    <source>
        <dbReference type="EMBL" id="CAD8170650.1"/>
    </source>
</evidence>
<organism evidence="1 2">
    <name type="scientific">Paramecium pentaurelia</name>
    <dbReference type="NCBI Taxonomy" id="43138"/>
    <lineage>
        <taxon>Eukaryota</taxon>
        <taxon>Sar</taxon>
        <taxon>Alveolata</taxon>
        <taxon>Ciliophora</taxon>
        <taxon>Intramacronucleata</taxon>
        <taxon>Oligohymenophorea</taxon>
        <taxon>Peniculida</taxon>
        <taxon>Parameciidae</taxon>
        <taxon>Paramecium</taxon>
    </lineage>
</organism>
<reference evidence="1" key="1">
    <citation type="submission" date="2021-01" db="EMBL/GenBank/DDBJ databases">
        <authorList>
            <consortium name="Genoscope - CEA"/>
            <person name="William W."/>
        </authorList>
    </citation>
    <scope>NUCLEOTIDE SEQUENCE</scope>
</reference>
<name>A0A8S1UZW8_9CILI</name>